<dbReference type="EMBL" id="CAJNOJ010000027">
    <property type="protein sequence ID" value="CAF0873433.1"/>
    <property type="molecule type" value="Genomic_DNA"/>
</dbReference>
<dbReference type="Proteomes" id="UP000663852">
    <property type="component" value="Unassembled WGS sequence"/>
</dbReference>
<feature type="compositionally biased region" description="Polar residues" evidence="1">
    <location>
        <begin position="83"/>
        <end position="92"/>
    </location>
</feature>
<dbReference type="OrthoDB" id="10002503at2759"/>
<evidence type="ECO:0000313" key="3">
    <source>
        <dbReference type="EMBL" id="CAF0873433.1"/>
    </source>
</evidence>
<protein>
    <submittedName>
        <fullName evidence="3">Uncharacterized protein</fullName>
    </submittedName>
</protein>
<accession>A0A813Y1F9</accession>
<gene>
    <name evidence="3" type="ORF">EDS130_LOCUS8407</name>
</gene>
<evidence type="ECO:0000256" key="1">
    <source>
        <dbReference type="SAM" id="MobiDB-lite"/>
    </source>
</evidence>
<feature type="region of interest" description="Disordered" evidence="1">
    <location>
        <begin position="83"/>
        <end position="106"/>
    </location>
</feature>
<sequence length="106" mass="12669">MKVYFFVFVVLIVLVQTYFSNAEFSESSSENDNLNRFMNKRLSSQWGKRLQTIWGKRSASDNNELYQHILRELYRPSARMRQLEQSQNSVDNDPNHLTLEEFMAQR</sequence>
<feature type="chain" id="PRO_5032681313" evidence="2">
    <location>
        <begin position="23"/>
        <end position="106"/>
    </location>
</feature>
<comment type="caution">
    <text evidence="3">The sequence shown here is derived from an EMBL/GenBank/DDBJ whole genome shotgun (WGS) entry which is preliminary data.</text>
</comment>
<name>A0A813Y1F9_ADIRI</name>
<proteinExistence type="predicted"/>
<dbReference type="AlphaFoldDB" id="A0A813Y1F9"/>
<organism evidence="3 4">
    <name type="scientific">Adineta ricciae</name>
    <name type="common">Rotifer</name>
    <dbReference type="NCBI Taxonomy" id="249248"/>
    <lineage>
        <taxon>Eukaryota</taxon>
        <taxon>Metazoa</taxon>
        <taxon>Spiralia</taxon>
        <taxon>Gnathifera</taxon>
        <taxon>Rotifera</taxon>
        <taxon>Eurotatoria</taxon>
        <taxon>Bdelloidea</taxon>
        <taxon>Adinetida</taxon>
        <taxon>Adinetidae</taxon>
        <taxon>Adineta</taxon>
    </lineage>
</organism>
<keyword evidence="2" id="KW-0732">Signal</keyword>
<evidence type="ECO:0000313" key="4">
    <source>
        <dbReference type="Proteomes" id="UP000663852"/>
    </source>
</evidence>
<evidence type="ECO:0000256" key="2">
    <source>
        <dbReference type="SAM" id="SignalP"/>
    </source>
</evidence>
<reference evidence="3" key="1">
    <citation type="submission" date="2021-02" db="EMBL/GenBank/DDBJ databases">
        <authorList>
            <person name="Nowell W R."/>
        </authorList>
    </citation>
    <scope>NUCLEOTIDE SEQUENCE</scope>
</reference>
<feature type="signal peptide" evidence="2">
    <location>
        <begin position="1"/>
        <end position="22"/>
    </location>
</feature>